<keyword evidence="3" id="KW-1185">Reference proteome</keyword>
<evidence type="ECO:0008006" key="4">
    <source>
        <dbReference type="Google" id="ProtNLM"/>
    </source>
</evidence>
<feature type="region of interest" description="Disordered" evidence="1">
    <location>
        <begin position="139"/>
        <end position="190"/>
    </location>
</feature>
<gene>
    <name evidence="2" type="ORF">BZA70DRAFT_273224</name>
</gene>
<reference evidence="2 3" key="1">
    <citation type="submission" date="2024-03" db="EMBL/GenBank/DDBJ databases">
        <title>Genome-scale model development and genomic sequencing of the oleaginous clade Lipomyces.</title>
        <authorList>
            <consortium name="Lawrence Berkeley National Laboratory"/>
            <person name="Czajka J.J."/>
            <person name="Han Y."/>
            <person name="Kim J."/>
            <person name="Mondo S.J."/>
            <person name="Hofstad B.A."/>
            <person name="Robles A."/>
            <person name="Haridas S."/>
            <person name="Riley R."/>
            <person name="LaButti K."/>
            <person name="Pangilinan J."/>
            <person name="Andreopoulos W."/>
            <person name="Lipzen A."/>
            <person name="Yan J."/>
            <person name="Wang M."/>
            <person name="Ng V."/>
            <person name="Grigoriev I.V."/>
            <person name="Spatafora J.W."/>
            <person name="Magnuson J.K."/>
            <person name="Baker S.E."/>
            <person name="Pomraning K.R."/>
        </authorList>
    </citation>
    <scope>NUCLEOTIDE SEQUENCE [LARGE SCALE GENOMIC DNA]</scope>
    <source>
        <strain evidence="2 3">Phaff 52-87</strain>
    </source>
</reference>
<dbReference type="InterPro" id="IPR035979">
    <property type="entry name" value="RBD_domain_sf"/>
</dbReference>
<accession>A0ABR1FEI2</accession>
<dbReference type="RefSeq" id="XP_064771273.1">
    <property type="nucleotide sequence ID" value="XM_064911801.1"/>
</dbReference>
<feature type="compositionally biased region" description="Gly residues" evidence="1">
    <location>
        <begin position="11"/>
        <end position="20"/>
    </location>
</feature>
<comment type="caution">
    <text evidence="2">The sequence shown here is derived from an EMBL/GenBank/DDBJ whole genome shotgun (WGS) entry which is preliminary data.</text>
</comment>
<feature type="compositionally biased region" description="Low complexity" evidence="1">
    <location>
        <begin position="108"/>
        <end position="117"/>
    </location>
</feature>
<dbReference type="SUPFAM" id="SSF54928">
    <property type="entry name" value="RNA-binding domain, RBD"/>
    <property type="match status" value="1"/>
</dbReference>
<sequence length="321" mass="33661">MSSMDIDAPGGLNGRGGFRGKPGRHGRGRGRGGFSSEVRAPAGDQAWNHDFYRLQSGGPPTGPSYKNRSRPGFQQKPDPLAANAFAQRIGKVGGSSSAKKQLTTAQPAANASNASAASRKKTISHQLASNPLFAALQGDRSKLQKSKPAQTKPTPAKPAQTAKPAQQQQQQQQAPSAPLNSVGIKGFGGSRPKASVNRTFDIRGLSGKAFMKITNLASGTTTDDIGAFLDKLGAEVEICETFVDGDTVTVETLFLDRASADMVVTQIDNALADGRVIRAEIISSTAARIKGAAPPVVQDGTKGFGLYSDALIMKGRGFKRQ</sequence>
<dbReference type="EMBL" id="JBBJBU010000001">
    <property type="protein sequence ID" value="KAK7208240.1"/>
    <property type="molecule type" value="Genomic_DNA"/>
</dbReference>
<feature type="compositionally biased region" description="Basic residues" evidence="1">
    <location>
        <begin position="21"/>
        <end position="30"/>
    </location>
</feature>
<dbReference type="GeneID" id="90037313"/>
<feature type="compositionally biased region" description="Low complexity" evidence="1">
    <location>
        <begin position="146"/>
        <end position="178"/>
    </location>
</feature>
<evidence type="ECO:0000256" key="1">
    <source>
        <dbReference type="SAM" id="MobiDB-lite"/>
    </source>
</evidence>
<name>A0ABR1FEI2_9ASCO</name>
<feature type="compositionally biased region" description="Polar residues" evidence="1">
    <location>
        <begin position="94"/>
        <end position="107"/>
    </location>
</feature>
<proteinExistence type="predicted"/>
<evidence type="ECO:0000313" key="3">
    <source>
        <dbReference type="Proteomes" id="UP001498771"/>
    </source>
</evidence>
<organism evidence="2 3">
    <name type="scientific">Myxozyma melibiosi</name>
    <dbReference type="NCBI Taxonomy" id="54550"/>
    <lineage>
        <taxon>Eukaryota</taxon>
        <taxon>Fungi</taxon>
        <taxon>Dikarya</taxon>
        <taxon>Ascomycota</taxon>
        <taxon>Saccharomycotina</taxon>
        <taxon>Lipomycetes</taxon>
        <taxon>Lipomycetales</taxon>
        <taxon>Lipomycetaceae</taxon>
        <taxon>Myxozyma</taxon>
    </lineage>
</organism>
<feature type="region of interest" description="Disordered" evidence="1">
    <location>
        <begin position="1"/>
        <end position="122"/>
    </location>
</feature>
<evidence type="ECO:0000313" key="2">
    <source>
        <dbReference type="EMBL" id="KAK7208240.1"/>
    </source>
</evidence>
<protein>
    <recommendedName>
        <fullName evidence="4">RRM domain-containing protein</fullName>
    </recommendedName>
</protein>
<dbReference type="Proteomes" id="UP001498771">
    <property type="component" value="Unassembled WGS sequence"/>
</dbReference>